<feature type="transmembrane region" description="Helical" evidence="3">
    <location>
        <begin position="241"/>
        <end position="263"/>
    </location>
</feature>
<evidence type="ECO:0000256" key="2">
    <source>
        <dbReference type="SAM" id="MobiDB-lite"/>
    </source>
</evidence>
<organism evidence="4 5">
    <name type="scientific">Cystoisospora suis</name>
    <dbReference type="NCBI Taxonomy" id="483139"/>
    <lineage>
        <taxon>Eukaryota</taxon>
        <taxon>Sar</taxon>
        <taxon>Alveolata</taxon>
        <taxon>Apicomplexa</taxon>
        <taxon>Conoidasida</taxon>
        <taxon>Coccidia</taxon>
        <taxon>Eucoccidiorida</taxon>
        <taxon>Eimeriorina</taxon>
        <taxon>Sarcocystidae</taxon>
        <taxon>Cystoisospora</taxon>
    </lineage>
</organism>
<evidence type="ECO:0000256" key="3">
    <source>
        <dbReference type="SAM" id="Phobius"/>
    </source>
</evidence>
<dbReference type="AlphaFoldDB" id="A0A2C6L744"/>
<keyword evidence="3" id="KW-0472">Membrane</keyword>
<accession>A0A2C6L744</accession>
<reference evidence="4 5" key="1">
    <citation type="journal article" date="2017" name="Int. J. Parasitol.">
        <title>The genome of the protozoan parasite Cystoisospora suis and a reverse vaccinology approach to identify vaccine candidates.</title>
        <authorList>
            <person name="Palmieri N."/>
            <person name="Shrestha A."/>
            <person name="Ruttkowski B."/>
            <person name="Beck T."/>
            <person name="Vogl C."/>
            <person name="Tomley F."/>
            <person name="Blake D.P."/>
            <person name="Joachim A."/>
        </authorList>
    </citation>
    <scope>NUCLEOTIDE SEQUENCE [LARGE SCALE GENOMIC DNA]</scope>
    <source>
        <strain evidence="4 5">Wien I</strain>
    </source>
</reference>
<keyword evidence="3 4" id="KW-0812">Transmembrane</keyword>
<dbReference type="EMBL" id="MIGC01001290">
    <property type="protein sequence ID" value="PHJ23116.1"/>
    <property type="molecule type" value="Genomic_DNA"/>
</dbReference>
<feature type="region of interest" description="Disordered" evidence="2">
    <location>
        <begin position="25"/>
        <end position="100"/>
    </location>
</feature>
<dbReference type="Proteomes" id="UP000221165">
    <property type="component" value="Unassembled WGS sequence"/>
</dbReference>
<dbReference type="RefSeq" id="XP_067924793.1">
    <property type="nucleotide sequence ID" value="XM_068063230.1"/>
</dbReference>
<feature type="transmembrane region" description="Helical" evidence="3">
    <location>
        <begin position="158"/>
        <end position="176"/>
    </location>
</feature>
<dbReference type="VEuPathDB" id="ToxoDB:CSUI_003032"/>
<dbReference type="OrthoDB" id="333050at2759"/>
<protein>
    <submittedName>
        <fullName evidence="4">Transmembrane protein</fullName>
    </submittedName>
</protein>
<feature type="compositionally biased region" description="Acidic residues" evidence="2">
    <location>
        <begin position="86"/>
        <end position="100"/>
    </location>
</feature>
<sequence>MDNLSCLSSSNPLYSYQKEILASSLLQKEKEHEGHLEEEEDEEEEKEGERRRASLPRAAGLSEDDEEEANLLQGQEGYEEERVTTDEEEELFQREEEEEERDGTFSSVIKSVEHTFLENVVFYLFLGSVPGWLHSFFSYLLLYLFPSSPSFQKEFKESTLVGCLCFIFSLKLYGILLSRGAITDPCGVFLRLTLLKDLHRIKKDEEDREETEEEDQRESNKMKIKELKIDKSEEEKEISSSFFSIFLQLSFASLCAAILVGFLRRLSFSSSSSSSSSSIAFQVYNKETSFLREHDDDVTRLSSPLDLLLSPTSSSSLSFFLSVYSLLPEFIQITLTSVLRTFLLSLCHILVFLHSFIHLSFVSLVSLGVSVASLGASIVSAGVSIVSFFRVPILSSSAFVAKLQSLAPLPSLHEVSQSASVSSFSSTLSMLFGGKRGDGGLIDVVENRFGSVSQVPDFEMLLWVNGMINVFLGECIFACINYMVQGVDFLINEILSMNAEEDGEEKEKKKKREKRILLISGIGDLSLILGAMIYMSGSPYCLHT</sequence>
<gene>
    <name evidence="4" type="ORF">CSUI_003032</name>
</gene>
<feature type="transmembrane region" description="Helical" evidence="3">
    <location>
        <begin position="367"/>
        <end position="389"/>
    </location>
</feature>
<feature type="compositionally biased region" description="Acidic residues" evidence="2">
    <location>
        <begin position="36"/>
        <end position="46"/>
    </location>
</feature>
<name>A0A2C6L744_9APIC</name>
<proteinExistence type="predicted"/>
<evidence type="ECO:0000256" key="1">
    <source>
        <dbReference type="SAM" id="Coils"/>
    </source>
</evidence>
<comment type="caution">
    <text evidence="4">The sequence shown here is derived from an EMBL/GenBank/DDBJ whole genome shotgun (WGS) entry which is preliminary data.</text>
</comment>
<feature type="transmembrane region" description="Helical" evidence="3">
    <location>
        <begin position="339"/>
        <end position="361"/>
    </location>
</feature>
<keyword evidence="1" id="KW-0175">Coiled coil</keyword>
<feature type="non-terminal residue" evidence="4">
    <location>
        <position position="544"/>
    </location>
</feature>
<feature type="coiled-coil region" evidence="1">
    <location>
        <begin position="195"/>
        <end position="237"/>
    </location>
</feature>
<dbReference type="GeneID" id="94426441"/>
<keyword evidence="3" id="KW-1133">Transmembrane helix</keyword>
<keyword evidence="5" id="KW-1185">Reference proteome</keyword>
<feature type="transmembrane region" description="Helical" evidence="3">
    <location>
        <begin position="120"/>
        <end position="146"/>
    </location>
</feature>
<evidence type="ECO:0000313" key="5">
    <source>
        <dbReference type="Proteomes" id="UP000221165"/>
    </source>
</evidence>
<feature type="transmembrane region" description="Helical" evidence="3">
    <location>
        <begin position="516"/>
        <end position="535"/>
    </location>
</feature>
<evidence type="ECO:0000313" key="4">
    <source>
        <dbReference type="EMBL" id="PHJ23116.1"/>
    </source>
</evidence>